<comment type="caution">
    <text evidence="1">The sequence shown here is derived from an EMBL/GenBank/DDBJ whole genome shotgun (WGS) entry which is preliminary data.</text>
</comment>
<gene>
    <name evidence="1" type="ORF">CUJ83_01320</name>
</gene>
<proteinExistence type="predicted"/>
<dbReference type="Proteomes" id="UP001320159">
    <property type="component" value="Unassembled WGS sequence"/>
</dbReference>
<dbReference type="AlphaFoldDB" id="A0AAP2RCN8"/>
<evidence type="ECO:0000313" key="1">
    <source>
        <dbReference type="EMBL" id="MCD1293635.1"/>
    </source>
</evidence>
<dbReference type="RefSeq" id="WP_230739703.1">
    <property type="nucleotide sequence ID" value="NZ_PGCK01000001.1"/>
</dbReference>
<protein>
    <submittedName>
        <fullName evidence="1">Uncharacterized protein</fullName>
    </submittedName>
</protein>
<accession>A0AAP2RCN8</accession>
<name>A0AAP2RCN8_9EURY</name>
<sequence length="99" mass="10875">MLMAFSLCTTHASALTFEKAPFITFGCTGFMAPCAYTDLLVIEFNNDLILHEYNAGTAISFSEIETNSPCNILVMPTIIQGTSENLVGTHSYFYSDVFV</sequence>
<evidence type="ECO:0000313" key="2">
    <source>
        <dbReference type="Proteomes" id="UP001320159"/>
    </source>
</evidence>
<reference evidence="1 2" key="1">
    <citation type="submission" date="2017-11" db="EMBL/GenBank/DDBJ databases">
        <title>Isolation and Characterization of Family Methanocellaceae Species from Potential Methane Hydrate Area Offshore Southwestern Taiwan.</title>
        <authorList>
            <person name="Zhang W.-L."/>
            <person name="Chen W.-C."/>
            <person name="Lai M.-C."/>
            <person name="Chen S.-C."/>
        </authorList>
    </citation>
    <scope>NUCLEOTIDE SEQUENCE [LARGE SCALE GENOMIC DNA]</scope>
    <source>
        <strain evidence="1 2">CWC-04</strain>
    </source>
</reference>
<keyword evidence="2" id="KW-1185">Reference proteome</keyword>
<dbReference type="EMBL" id="PGCK01000001">
    <property type="protein sequence ID" value="MCD1293635.1"/>
    <property type="molecule type" value="Genomic_DNA"/>
</dbReference>
<organism evidence="1 2">
    <name type="scientific">Methanooceanicella nereidis</name>
    <dbReference type="NCBI Taxonomy" id="2052831"/>
    <lineage>
        <taxon>Archaea</taxon>
        <taxon>Methanobacteriati</taxon>
        <taxon>Methanobacteriota</taxon>
        <taxon>Stenosarchaea group</taxon>
        <taxon>Methanomicrobia</taxon>
        <taxon>Methanocellales</taxon>
        <taxon>Methanocellaceae</taxon>
        <taxon>Methanooceanicella</taxon>
    </lineage>
</organism>